<feature type="domain" description="NodB homology" evidence="3">
    <location>
        <begin position="26"/>
        <end position="202"/>
    </location>
</feature>
<sequence length="204" mass="24233">MFRYRVPDILRFVYPRAVWRYTPNERCIYLTFDDGCVPEVTPKVLEILERERVKATFFCVGENVEKYPLLFEDLRARGHQVGNHTYNHLKGIKVSFDEYLANVENADRVIGSRLFRPPYGRVTLMQMRALRKVYGYRIILWDLITNDFDRNLSPKEIMQNIQKYSRNGSIVVFHDSVKAAKNMLAVLPEAIKWWKEEGYEFRTL</sequence>
<comment type="caution">
    <text evidence="4">The sequence shown here is derived from an EMBL/GenBank/DDBJ whole genome shotgun (WGS) entry which is preliminary data.</text>
</comment>
<reference evidence="4" key="1">
    <citation type="submission" date="2020-10" db="EMBL/GenBank/DDBJ databases">
        <authorList>
            <person name="Gilroy R."/>
        </authorList>
    </citation>
    <scope>NUCLEOTIDE SEQUENCE</scope>
    <source>
        <strain evidence="4">G3-3990</strain>
    </source>
</reference>
<evidence type="ECO:0000259" key="3">
    <source>
        <dbReference type="PROSITE" id="PS51677"/>
    </source>
</evidence>
<dbReference type="AlphaFoldDB" id="A0A9D9HUR1"/>
<accession>A0A9D9HUR1</accession>
<name>A0A9D9HUR1_9BACT</name>
<dbReference type="InterPro" id="IPR050248">
    <property type="entry name" value="Polysacc_deacetylase_ArnD"/>
</dbReference>
<dbReference type="GO" id="GO:0016020">
    <property type="term" value="C:membrane"/>
    <property type="evidence" value="ECO:0007669"/>
    <property type="project" value="TreeGrafter"/>
</dbReference>
<dbReference type="Proteomes" id="UP000823641">
    <property type="component" value="Unassembled WGS sequence"/>
</dbReference>
<dbReference type="PROSITE" id="PS51677">
    <property type="entry name" value="NODB"/>
    <property type="match status" value="1"/>
</dbReference>
<reference evidence="4" key="2">
    <citation type="journal article" date="2021" name="PeerJ">
        <title>Extensive microbial diversity within the chicken gut microbiome revealed by metagenomics and culture.</title>
        <authorList>
            <person name="Gilroy R."/>
            <person name="Ravi A."/>
            <person name="Getino M."/>
            <person name="Pursley I."/>
            <person name="Horton D.L."/>
            <person name="Alikhan N.F."/>
            <person name="Baker D."/>
            <person name="Gharbi K."/>
            <person name="Hall N."/>
            <person name="Watson M."/>
            <person name="Adriaenssens E.M."/>
            <person name="Foster-Nyarko E."/>
            <person name="Jarju S."/>
            <person name="Secka A."/>
            <person name="Antonio M."/>
            <person name="Oren A."/>
            <person name="Chaudhuri R.R."/>
            <person name="La Ragione R."/>
            <person name="Hildebrand F."/>
            <person name="Pallen M.J."/>
        </authorList>
    </citation>
    <scope>NUCLEOTIDE SEQUENCE</scope>
    <source>
        <strain evidence="4">G3-3990</strain>
    </source>
</reference>
<dbReference type="PANTHER" id="PTHR10587:SF133">
    <property type="entry name" value="CHITIN DEACETYLASE 1-RELATED"/>
    <property type="match status" value="1"/>
</dbReference>
<dbReference type="GO" id="GO:0016810">
    <property type="term" value="F:hydrolase activity, acting on carbon-nitrogen (but not peptide) bonds"/>
    <property type="evidence" value="ECO:0007669"/>
    <property type="project" value="InterPro"/>
</dbReference>
<keyword evidence="1" id="KW-0479">Metal-binding</keyword>
<evidence type="ECO:0000313" key="4">
    <source>
        <dbReference type="EMBL" id="MBO8460257.1"/>
    </source>
</evidence>
<evidence type="ECO:0000313" key="5">
    <source>
        <dbReference type="Proteomes" id="UP000823641"/>
    </source>
</evidence>
<evidence type="ECO:0000256" key="2">
    <source>
        <dbReference type="ARBA" id="ARBA00022801"/>
    </source>
</evidence>
<dbReference type="GO" id="GO:0005975">
    <property type="term" value="P:carbohydrate metabolic process"/>
    <property type="evidence" value="ECO:0007669"/>
    <property type="project" value="InterPro"/>
</dbReference>
<dbReference type="InterPro" id="IPR011330">
    <property type="entry name" value="Glyco_hydro/deAcase_b/a-brl"/>
</dbReference>
<proteinExistence type="predicted"/>
<evidence type="ECO:0000256" key="1">
    <source>
        <dbReference type="ARBA" id="ARBA00022723"/>
    </source>
</evidence>
<organism evidence="4 5">
    <name type="scientific">Candidatus Gallipaludibacter merdavium</name>
    <dbReference type="NCBI Taxonomy" id="2840839"/>
    <lineage>
        <taxon>Bacteria</taxon>
        <taxon>Pseudomonadati</taxon>
        <taxon>Bacteroidota</taxon>
        <taxon>Bacteroidia</taxon>
        <taxon>Bacteroidales</taxon>
        <taxon>Candidatus Gallipaludibacter</taxon>
    </lineage>
</organism>
<gene>
    <name evidence="4" type="ORF">IAA73_08000</name>
</gene>
<dbReference type="CDD" id="cd10959">
    <property type="entry name" value="CE4_NodB_like_3"/>
    <property type="match status" value="1"/>
</dbReference>
<dbReference type="Gene3D" id="3.20.20.370">
    <property type="entry name" value="Glycoside hydrolase/deacetylase"/>
    <property type="match status" value="1"/>
</dbReference>
<keyword evidence="2" id="KW-0378">Hydrolase</keyword>
<dbReference type="InterPro" id="IPR002509">
    <property type="entry name" value="NODB_dom"/>
</dbReference>
<protein>
    <submittedName>
        <fullName evidence="4">Polysaccharide deacetylase family protein</fullName>
    </submittedName>
</protein>
<dbReference type="EMBL" id="JADIMG010000079">
    <property type="protein sequence ID" value="MBO8460257.1"/>
    <property type="molecule type" value="Genomic_DNA"/>
</dbReference>
<dbReference type="PANTHER" id="PTHR10587">
    <property type="entry name" value="GLYCOSYL TRANSFERASE-RELATED"/>
    <property type="match status" value="1"/>
</dbReference>
<dbReference type="SUPFAM" id="SSF88713">
    <property type="entry name" value="Glycoside hydrolase/deacetylase"/>
    <property type="match status" value="1"/>
</dbReference>
<dbReference type="GO" id="GO:0046872">
    <property type="term" value="F:metal ion binding"/>
    <property type="evidence" value="ECO:0007669"/>
    <property type="project" value="UniProtKB-KW"/>
</dbReference>
<dbReference type="Pfam" id="PF01522">
    <property type="entry name" value="Polysacc_deac_1"/>
    <property type="match status" value="1"/>
</dbReference>